<dbReference type="Gene3D" id="2.40.50.140">
    <property type="entry name" value="Nucleic acid-binding proteins"/>
    <property type="match status" value="2"/>
</dbReference>
<comment type="caution">
    <text evidence="3">The sequence shown here is derived from an EMBL/GenBank/DDBJ whole genome shotgun (WGS) entry which is preliminary data.</text>
</comment>
<dbReference type="SUPFAM" id="SSF50249">
    <property type="entry name" value="Nucleic acid-binding proteins"/>
    <property type="match status" value="1"/>
</dbReference>
<protein>
    <submittedName>
        <fullName evidence="3">Elongation factor P</fullName>
    </submittedName>
</protein>
<dbReference type="InterPro" id="IPR015365">
    <property type="entry name" value="Elong-fact-P_C"/>
</dbReference>
<dbReference type="Pfam" id="PF09285">
    <property type="entry name" value="Elong-fact-P_C"/>
    <property type="match status" value="1"/>
</dbReference>
<dbReference type="AlphaFoldDB" id="A0A2H0RF55"/>
<feature type="domain" description="Elongation factor P C-terminal" evidence="2">
    <location>
        <begin position="130"/>
        <end position="185"/>
    </location>
</feature>
<dbReference type="SUPFAM" id="SSF50104">
    <property type="entry name" value="Translation proteins SH3-like domain"/>
    <property type="match status" value="1"/>
</dbReference>
<dbReference type="Pfam" id="PF08207">
    <property type="entry name" value="EFP_N"/>
    <property type="match status" value="1"/>
</dbReference>
<accession>A0A2H0RF55</accession>
<dbReference type="EMBL" id="PCYI01000030">
    <property type="protein sequence ID" value="PIR44435.1"/>
    <property type="molecule type" value="Genomic_DNA"/>
</dbReference>
<dbReference type="NCBIfam" id="NF001810">
    <property type="entry name" value="PRK00529.1"/>
    <property type="match status" value="1"/>
</dbReference>
<dbReference type="PIRSF" id="PIRSF005901">
    <property type="entry name" value="EF-P"/>
    <property type="match status" value="1"/>
</dbReference>
<dbReference type="GO" id="GO:0003746">
    <property type="term" value="F:translation elongation factor activity"/>
    <property type="evidence" value="ECO:0007669"/>
    <property type="project" value="UniProtKB-KW"/>
</dbReference>
<dbReference type="GO" id="GO:0043043">
    <property type="term" value="P:peptide biosynthetic process"/>
    <property type="evidence" value="ECO:0007669"/>
    <property type="project" value="InterPro"/>
</dbReference>
<evidence type="ECO:0000256" key="1">
    <source>
        <dbReference type="ARBA" id="ARBA00009479"/>
    </source>
</evidence>
<dbReference type="PROSITE" id="PS01275">
    <property type="entry name" value="EFP"/>
    <property type="match status" value="1"/>
</dbReference>
<name>A0A2H0RF55_9BACT</name>
<dbReference type="GO" id="GO:0005829">
    <property type="term" value="C:cytosol"/>
    <property type="evidence" value="ECO:0007669"/>
    <property type="project" value="UniProtKB-ARBA"/>
</dbReference>
<evidence type="ECO:0000259" key="2">
    <source>
        <dbReference type="SMART" id="SM00841"/>
    </source>
</evidence>
<dbReference type="FunFam" id="2.40.50.140:FF:000004">
    <property type="entry name" value="Elongation factor P"/>
    <property type="match status" value="1"/>
</dbReference>
<reference evidence="3 4" key="1">
    <citation type="submission" date="2017-09" db="EMBL/GenBank/DDBJ databases">
        <title>Depth-based differentiation of microbial function through sediment-hosted aquifers and enrichment of novel symbionts in the deep terrestrial subsurface.</title>
        <authorList>
            <person name="Probst A.J."/>
            <person name="Ladd B."/>
            <person name="Jarett J.K."/>
            <person name="Geller-Mcgrath D.E."/>
            <person name="Sieber C.M."/>
            <person name="Emerson J.B."/>
            <person name="Anantharaman K."/>
            <person name="Thomas B.C."/>
            <person name="Malmstrom R."/>
            <person name="Stieglmeier M."/>
            <person name="Klingl A."/>
            <person name="Woyke T."/>
            <person name="Ryan C.M."/>
            <person name="Banfield J.F."/>
        </authorList>
    </citation>
    <scope>NUCLEOTIDE SEQUENCE [LARGE SCALE GENOMIC DNA]</scope>
    <source>
        <strain evidence="3">CG10_big_fil_rev_8_21_14_0_10_51_16</strain>
    </source>
</reference>
<dbReference type="InterPro" id="IPR012340">
    <property type="entry name" value="NA-bd_OB-fold"/>
</dbReference>
<dbReference type="InterPro" id="IPR008991">
    <property type="entry name" value="Translation_prot_SH3-like_sf"/>
</dbReference>
<dbReference type="PANTHER" id="PTHR30053:SF12">
    <property type="entry name" value="ELONGATION FACTOR P (EF-P) FAMILY PROTEIN"/>
    <property type="match status" value="1"/>
</dbReference>
<dbReference type="InterPro" id="IPR013852">
    <property type="entry name" value="Transl_elong_P/YeiP_CS"/>
</dbReference>
<organism evidence="3 4">
    <name type="scientific">Candidatus Vogelbacteria bacterium CG10_big_fil_rev_8_21_14_0_10_51_16</name>
    <dbReference type="NCBI Taxonomy" id="1975045"/>
    <lineage>
        <taxon>Bacteria</taxon>
        <taxon>Candidatus Vogeliibacteriota</taxon>
    </lineage>
</organism>
<dbReference type="PANTHER" id="PTHR30053">
    <property type="entry name" value="ELONGATION FACTOR P"/>
    <property type="match status" value="1"/>
</dbReference>
<dbReference type="Proteomes" id="UP000228767">
    <property type="component" value="Unassembled WGS sequence"/>
</dbReference>
<gene>
    <name evidence="3" type="ORF">COV10_04835</name>
</gene>
<evidence type="ECO:0000313" key="4">
    <source>
        <dbReference type="Proteomes" id="UP000228767"/>
    </source>
</evidence>
<dbReference type="CDD" id="cd05794">
    <property type="entry name" value="S1_EF-P_repeat_2"/>
    <property type="match status" value="1"/>
</dbReference>
<keyword evidence="3" id="KW-0251">Elongation factor</keyword>
<dbReference type="InterPro" id="IPR020599">
    <property type="entry name" value="Transl_elong_fac_P/YeiP"/>
</dbReference>
<comment type="similarity">
    <text evidence="1">Belongs to the elongation factor P family.</text>
</comment>
<dbReference type="InterPro" id="IPR013185">
    <property type="entry name" value="Transl_elong_KOW-like"/>
</dbReference>
<sequence length="188" mass="21116">MLEYNEISVKKCIIYEGEPYEVLSSHVFRKQQRKPVNATKLRNLVTGRVVEHSFHQNEKAEEADIEKRQEKFLFANKGAYWFCEPKNPANRFTIEASSLGDTARFLQQNMLVDVKLFEDKYIGVALPIKMDLKVTEAAPGIRGDTAQGGTKTVTLETGATLNVPLFVQEGDIITVNTETGDYVSRGGK</sequence>
<dbReference type="Gene3D" id="2.30.30.30">
    <property type="match status" value="1"/>
</dbReference>
<dbReference type="InterPro" id="IPR014722">
    <property type="entry name" value="Rib_uL2_dom2"/>
</dbReference>
<dbReference type="SMART" id="SM00841">
    <property type="entry name" value="Elong-fact-P_C"/>
    <property type="match status" value="1"/>
</dbReference>
<keyword evidence="3" id="KW-0648">Protein biosynthesis</keyword>
<proteinExistence type="inferred from homology"/>
<evidence type="ECO:0000313" key="3">
    <source>
        <dbReference type="EMBL" id="PIR44435.1"/>
    </source>
</evidence>